<evidence type="ECO:0000313" key="3">
    <source>
        <dbReference type="RefSeq" id="XP_035294620.1"/>
    </source>
</evidence>
<protein>
    <submittedName>
        <fullName evidence="3">Extensin-like isoform X2</fullName>
    </submittedName>
</protein>
<dbReference type="GeneID" id="118238176"/>
<evidence type="ECO:0000313" key="2">
    <source>
        <dbReference type="Proteomes" id="UP001108280"/>
    </source>
</evidence>
<sequence>MSGPPFSMPHSPLRPAHSPTHHAHTLLHTTPTLFTSRPLPPRPAHSPPDPAHPSPRPTHLPPRPAHALLRTPRSLSAAPLRLPTRVNRTTAAGSGDTPAPAQTGALSLTATWGSPARSAPQTPPSSKLPRPRDCQLRTTQPMTASLTEARKGQVAPPGCLRFGAAASRTPRGLCMVPKRKGRFSGGFKQPPRHLRMEKRAKEHACPVNRGYAPNSAIDPPVSASPEFSVERSSGVGHLGPIPSTVDSLST</sequence>
<feature type="compositionally biased region" description="Pro residues" evidence="1">
    <location>
        <begin position="38"/>
        <end position="64"/>
    </location>
</feature>
<evidence type="ECO:0000256" key="1">
    <source>
        <dbReference type="SAM" id="MobiDB-lite"/>
    </source>
</evidence>
<gene>
    <name evidence="3" type="primary">LOC118238176</name>
</gene>
<keyword evidence="2" id="KW-1185">Reference proteome</keyword>
<dbReference type="RefSeq" id="XP_035294620.1">
    <property type="nucleotide sequence ID" value="XM_035438729.1"/>
</dbReference>
<reference evidence="3" key="3">
    <citation type="submission" date="2025-08" db="UniProtKB">
        <authorList>
            <consortium name="RefSeq"/>
        </authorList>
    </citation>
    <scope>IDENTIFICATION</scope>
    <source>
        <strain evidence="3">17A/GY</strain>
        <tissue evidence="3">Liver</tissue>
    </source>
</reference>
<reference evidence="2" key="1">
    <citation type="journal article" date="2018" name="Biotechnol. Bioeng.">
        <title>A reference genome of the Chinese hamster based on a hybrid assembly strategy.</title>
        <authorList>
            <person name="Rupp O."/>
            <person name="MacDonald M.L."/>
            <person name="Li S."/>
            <person name="Dhiman H."/>
            <person name="Polson S."/>
            <person name="Griep S."/>
            <person name="Heffner K."/>
            <person name="Hernandez I."/>
            <person name="Brinkrolf K."/>
            <person name="Jadhav V."/>
            <person name="Samoudi M."/>
            <person name="Hao H."/>
            <person name="Kingham B."/>
            <person name="Goesmann A."/>
            <person name="Betenbaugh M.J."/>
            <person name="Lewis N.E."/>
            <person name="Borth N."/>
            <person name="Lee K.H."/>
        </authorList>
    </citation>
    <scope>NUCLEOTIDE SEQUENCE [LARGE SCALE GENOMIC DNA]</scope>
    <source>
        <strain evidence="2">17A/GY</strain>
    </source>
</reference>
<name>A0A9J7GMV1_CRIGR</name>
<feature type="compositionally biased region" description="Low complexity" evidence="1">
    <location>
        <begin position="26"/>
        <end position="37"/>
    </location>
</feature>
<feature type="region of interest" description="Disordered" evidence="1">
    <location>
        <begin position="198"/>
        <end position="250"/>
    </location>
</feature>
<dbReference type="AlphaFoldDB" id="A0A9J7GMV1"/>
<accession>A0A9J7GMV1</accession>
<dbReference type="KEGG" id="cge:118238176"/>
<dbReference type="Proteomes" id="UP001108280">
    <property type="component" value="Chromosome 2"/>
</dbReference>
<feature type="region of interest" description="Disordered" evidence="1">
    <location>
        <begin position="1"/>
        <end position="135"/>
    </location>
</feature>
<proteinExistence type="predicted"/>
<reference evidence="2" key="2">
    <citation type="journal article" date="2020" name="Biotechnol. Bioeng.">
        <title>Chromosome-scale scaffolds for the Chinese hamster reference genome assembly to facilitate the study of the CHO epigenome.</title>
        <authorList>
            <person name="Hilliard W."/>
            <person name="MacDonald M."/>
            <person name="Lee K.H."/>
        </authorList>
    </citation>
    <scope>NUCLEOTIDE SEQUENCE [LARGE SCALE GENOMIC DNA]</scope>
    <source>
        <strain evidence="2">17A/GY</strain>
    </source>
</reference>
<organism evidence="2 3">
    <name type="scientific">Cricetulus griseus</name>
    <name type="common">Chinese hamster</name>
    <name type="synonym">Cricetulus barabensis griseus</name>
    <dbReference type="NCBI Taxonomy" id="10029"/>
    <lineage>
        <taxon>Eukaryota</taxon>
        <taxon>Metazoa</taxon>
        <taxon>Chordata</taxon>
        <taxon>Craniata</taxon>
        <taxon>Vertebrata</taxon>
        <taxon>Euteleostomi</taxon>
        <taxon>Mammalia</taxon>
        <taxon>Eutheria</taxon>
        <taxon>Euarchontoglires</taxon>
        <taxon>Glires</taxon>
        <taxon>Rodentia</taxon>
        <taxon>Myomorpha</taxon>
        <taxon>Muroidea</taxon>
        <taxon>Cricetidae</taxon>
        <taxon>Cricetinae</taxon>
        <taxon>Cricetulus</taxon>
    </lineage>
</organism>